<dbReference type="InterPro" id="IPR026387">
    <property type="entry name" value="OMP_w_GlyGly"/>
</dbReference>
<dbReference type="AlphaFoldDB" id="A0A3B0X4Y1"/>
<accession>A0A3B0X4Y1</accession>
<name>A0A3B0X4Y1_9ZZZZ</name>
<sequence length="238" mass="25416">MIKFTAPLVLSLSVLSGAANADALGLFVGGGLWDYDSSGTFGSDGGANSTIDVESDLNFTGDSEAYVWAAFEHFVPLVPNIRIEASSVSDAGNGAGFTFKGVTVAGDAAISLDTVDTILYYRLLDNWVNFDFGLNIRKLTGDFTLATEVVSISETVPMLYVAAQFDLPFSGLSFGGDINTISFSGSKYQDVRVRVLYEIGVIGFELGYKTTTIKLDDVGNINSNLEFKGVMLGAFLHF</sequence>
<gene>
    <name evidence="1" type="ORF">MNBD_GAMMA07-1136</name>
</gene>
<evidence type="ECO:0008006" key="2">
    <source>
        <dbReference type="Google" id="ProtNLM"/>
    </source>
</evidence>
<evidence type="ECO:0000313" key="1">
    <source>
        <dbReference type="EMBL" id="VAW56619.1"/>
    </source>
</evidence>
<reference evidence="1" key="1">
    <citation type="submission" date="2018-06" db="EMBL/GenBank/DDBJ databases">
        <authorList>
            <person name="Zhirakovskaya E."/>
        </authorList>
    </citation>
    <scope>NUCLEOTIDE SEQUENCE</scope>
</reference>
<dbReference type="EMBL" id="UOFF01000261">
    <property type="protein sequence ID" value="VAW56619.1"/>
    <property type="molecule type" value="Genomic_DNA"/>
</dbReference>
<proteinExistence type="predicted"/>
<dbReference type="NCBIfam" id="TIGR04219">
    <property type="entry name" value="OMP_w_GlyGly"/>
    <property type="match status" value="1"/>
</dbReference>
<protein>
    <recommendedName>
        <fullName evidence="2">Outer membrane protein beta-barrel domain-containing protein</fullName>
    </recommendedName>
</protein>
<organism evidence="1">
    <name type="scientific">hydrothermal vent metagenome</name>
    <dbReference type="NCBI Taxonomy" id="652676"/>
    <lineage>
        <taxon>unclassified sequences</taxon>
        <taxon>metagenomes</taxon>
        <taxon>ecological metagenomes</taxon>
    </lineage>
</organism>